<sequence length="18" mass="2255">MMIYFLLLIKNNSKYLLH</sequence>
<dbReference type="AlphaFoldDB" id="A0A443Q7J8"/>
<comment type="caution">
    <text evidence="1">The sequence shown here is derived from an EMBL/GenBank/DDBJ whole genome shotgun (WGS) entry which is preliminary data.</text>
</comment>
<reference evidence="1 2" key="1">
    <citation type="journal article" date="2018" name="Gigascience">
        <title>Genomes of trombidid mites reveal novel predicted allergens and laterally-transferred genes associated with secondary metabolism.</title>
        <authorList>
            <person name="Dong X."/>
            <person name="Chaisiri K."/>
            <person name="Xia D."/>
            <person name="Armstrong S.D."/>
            <person name="Fang Y."/>
            <person name="Donnelly M.J."/>
            <person name="Kadowaki T."/>
            <person name="McGarry J.W."/>
            <person name="Darby A.C."/>
            <person name="Makepeace B.L."/>
        </authorList>
    </citation>
    <scope>NUCLEOTIDE SEQUENCE [LARGE SCALE GENOMIC DNA]</scope>
    <source>
        <strain evidence="1">UoL-WK</strain>
    </source>
</reference>
<proteinExistence type="predicted"/>
<protein>
    <submittedName>
        <fullName evidence="1">Uncharacterized protein</fullName>
    </submittedName>
</protein>
<organism evidence="1 2">
    <name type="scientific">Dinothrombium tinctorium</name>
    <dbReference type="NCBI Taxonomy" id="1965070"/>
    <lineage>
        <taxon>Eukaryota</taxon>
        <taxon>Metazoa</taxon>
        <taxon>Ecdysozoa</taxon>
        <taxon>Arthropoda</taxon>
        <taxon>Chelicerata</taxon>
        <taxon>Arachnida</taxon>
        <taxon>Acari</taxon>
        <taxon>Acariformes</taxon>
        <taxon>Trombidiformes</taxon>
        <taxon>Prostigmata</taxon>
        <taxon>Anystina</taxon>
        <taxon>Parasitengona</taxon>
        <taxon>Trombidioidea</taxon>
        <taxon>Trombidiidae</taxon>
        <taxon>Dinothrombium</taxon>
    </lineage>
</organism>
<evidence type="ECO:0000313" key="1">
    <source>
        <dbReference type="EMBL" id="RWR98991.1"/>
    </source>
</evidence>
<dbReference type="EMBL" id="NCKU01017426">
    <property type="protein sequence ID" value="RWR98991.1"/>
    <property type="molecule type" value="Genomic_DNA"/>
</dbReference>
<evidence type="ECO:0000313" key="2">
    <source>
        <dbReference type="Proteomes" id="UP000285301"/>
    </source>
</evidence>
<gene>
    <name evidence="1" type="ORF">B4U79_00103</name>
</gene>
<keyword evidence="2" id="KW-1185">Reference proteome</keyword>
<name>A0A443Q7J8_9ACAR</name>
<accession>A0A443Q7J8</accession>
<dbReference type="Proteomes" id="UP000285301">
    <property type="component" value="Unassembled WGS sequence"/>
</dbReference>